<accession>A0ABX0JC13</accession>
<gene>
    <name evidence="1" type="ORF">G9U52_16645</name>
</gene>
<reference evidence="1" key="1">
    <citation type="submission" date="2020-03" db="EMBL/GenBank/DDBJ databases">
        <title>Draft sequencing of Paenibacilllus sp. S3N08.</title>
        <authorList>
            <person name="Kim D.-U."/>
        </authorList>
    </citation>
    <scope>NUCLEOTIDE SEQUENCE</scope>
    <source>
        <strain evidence="1">S3N08</strain>
    </source>
</reference>
<organism evidence="1 2">
    <name type="scientific">Paenibacillus agricola</name>
    <dbReference type="NCBI Taxonomy" id="2716264"/>
    <lineage>
        <taxon>Bacteria</taxon>
        <taxon>Bacillati</taxon>
        <taxon>Bacillota</taxon>
        <taxon>Bacilli</taxon>
        <taxon>Bacillales</taxon>
        <taxon>Paenibacillaceae</taxon>
        <taxon>Paenibacillus</taxon>
    </lineage>
</organism>
<sequence>MDDKIAELLLQYGIARPEASLIRNNENRTYKVIDRLNGNAYLLRVHDPITVNMAGIQHSRQGVESELRLLEAITRGRTSLYRRL</sequence>
<dbReference type="RefSeq" id="WP_166151495.1">
    <property type="nucleotide sequence ID" value="NZ_JAAOIW010000005.1"/>
</dbReference>
<keyword evidence="2" id="KW-1185">Reference proteome</keyword>
<evidence type="ECO:0008006" key="3">
    <source>
        <dbReference type="Google" id="ProtNLM"/>
    </source>
</evidence>
<evidence type="ECO:0000313" key="1">
    <source>
        <dbReference type="EMBL" id="NHN31466.1"/>
    </source>
</evidence>
<dbReference type="Proteomes" id="UP001165962">
    <property type="component" value="Unassembled WGS sequence"/>
</dbReference>
<evidence type="ECO:0000313" key="2">
    <source>
        <dbReference type="Proteomes" id="UP001165962"/>
    </source>
</evidence>
<protein>
    <recommendedName>
        <fullName evidence="3">Aminoglycoside phosphotransferase domain-containing protein</fullName>
    </recommendedName>
</protein>
<dbReference type="EMBL" id="JAAOIW010000005">
    <property type="protein sequence ID" value="NHN31466.1"/>
    <property type="molecule type" value="Genomic_DNA"/>
</dbReference>
<name>A0ABX0JC13_9BACL</name>
<proteinExistence type="predicted"/>
<comment type="caution">
    <text evidence="1">The sequence shown here is derived from an EMBL/GenBank/DDBJ whole genome shotgun (WGS) entry which is preliminary data.</text>
</comment>